<dbReference type="PANTHER" id="PTHR30055:SF226">
    <property type="entry name" value="HTH-TYPE TRANSCRIPTIONAL REGULATOR PKSA"/>
    <property type="match status" value="1"/>
</dbReference>
<sequence length="233" mass="26253">MTEKGAYFQFMTNQSFQRARSAEAKAQRHNDLIRAATSVLEQEGVDGLTLQAIASRAGIVKSNIYRYFETREAILMELLLHDFVEMTTELEKQIAGEMTPADMAKLLSEMFASRRRLCELMSLIAPTMEKNISIDSVRDFKRALIAEAKRATAVLQRGLPWLDAEEAMSVFFSIHVFVAGLWPVTNPPPVLVTLYKEPEFEVLKHDFAPTLFGMITAHLVGLEATKKLNAEKL</sequence>
<dbReference type="Pfam" id="PF00440">
    <property type="entry name" value="TetR_N"/>
    <property type="match status" value="1"/>
</dbReference>
<dbReference type="Gene3D" id="1.10.357.10">
    <property type="entry name" value="Tetracycline Repressor, domain 2"/>
    <property type="match status" value="1"/>
</dbReference>
<dbReference type="InterPro" id="IPR001647">
    <property type="entry name" value="HTH_TetR"/>
</dbReference>
<evidence type="ECO:0000256" key="1">
    <source>
        <dbReference type="ARBA" id="ARBA00023125"/>
    </source>
</evidence>
<name>A0ABQ3EG59_9HYPH</name>
<dbReference type="SUPFAM" id="SSF46689">
    <property type="entry name" value="Homeodomain-like"/>
    <property type="match status" value="1"/>
</dbReference>
<feature type="domain" description="HTH tetR-type" evidence="3">
    <location>
        <begin position="26"/>
        <end position="86"/>
    </location>
</feature>
<dbReference type="EMBL" id="BMXE01000005">
    <property type="protein sequence ID" value="GHB38156.1"/>
    <property type="molecule type" value="Genomic_DNA"/>
</dbReference>
<dbReference type="InterPro" id="IPR050109">
    <property type="entry name" value="HTH-type_TetR-like_transc_reg"/>
</dbReference>
<organism evidence="4 5">
    <name type="scientific">Pseudovibrio japonicus</name>
    <dbReference type="NCBI Taxonomy" id="366534"/>
    <lineage>
        <taxon>Bacteria</taxon>
        <taxon>Pseudomonadati</taxon>
        <taxon>Pseudomonadota</taxon>
        <taxon>Alphaproteobacteria</taxon>
        <taxon>Hyphomicrobiales</taxon>
        <taxon>Stappiaceae</taxon>
        <taxon>Pseudovibrio</taxon>
    </lineage>
</organism>
<proteinExistence type="predicted"/>
<evidence type="ECO:0000256" key="2">
    <source>
        <dbReference type="PROSITE-ProRule" id="PRU00335"/>
    </source>
</evidence>
<accession>A0ABQ3EG59</accession>
<dbReference type="PRINTS" id="PR00455">
    <property type="entry name" value="HTHTETR"/>
</dbReference>
<gene>
    <name evidence="4" type="ORF">GCM10007094_29370</name>
</gene>
<keyword evidence="5" id="KW-1185">Reference proteome</keyword>
<dbReference type="Proteomes" id="UP000637980">
    <property type="component" value="Unassembled WGS sequence"/>
</dbReference>
<feature type="DNA-binding region" description="H-T-H motif" evidence="2">
    <location>
        <begin position="49"/>
        <end position="68"/>
    </location>
</feature>
<dbReference type="InterPro" id="IPR041483">
    <property type="entry name" value="TetR_C_34"/>
</dbReference>
<dbReference type="Pfam" id="PF17929">
    <property type="entry name" value="TetR_C_34"/>
    <property type="match status" value="1"/>
</dbReference>
<reference evidence="5" key="1">
    <citation type="journal article" date="2019" name="Int. J. Syst. Evol. Microbiol.">
        <title>The Global Catalogue of Microorganisms (GCM) 10K type strain sequencing project: providing services to taxonomists for standard genome sequencing and annotation.</title>
        <authorList>
            <consortium name="The Broad Institute Genomics Platform"/>
            <consortium name="The Broad Institute Genome Sequencing Center for Infectious Disease"/>
            <person name="Wu L."/>
            <person name="Ma J."/>
        </authorList>
    </citation>
    <scope>NUCLEOTIDE SEQUENCE [LARGE SCALE GENOMIC DNA]</scope>
    <source>
        <strain evidence="5">KCTC 12861</strain>
    </source>
</reference>
<dbReference type="PANTHER" id="PTHR30055">
    <property type="entry name" value="HTH-TYPE TRANSCRIPTIONAL REGULATOR RUTR"/>
    <property type="match status" value="1"/>
</dbReference>
<evidence type="ECO:0000259" key="3">
    <source>
        <dbReference type="PROSITE" id="PS50977"/>
    </source>
</evidence>
<protein>
    <submittedName>
        <fullName evidence="4">TetR family transcriptional regulator</fullName>
    </submittedName>
</protein>
<dbReference type="RefSeq" id="WP_209009141.1">
    <property type="nucleotide sequence ID" value="NZ_BMXE01000005.1"/>
</dbReference>
<keyword evidence="1 2" id="KW-0238">DNA-binding</keyword>
<dbReference type="PROSITE" id="PS50977">
    <property type="entry name" value="HTH_TETR_2"/>
    <property type="match status" value="1"/>
</dbReference>
<comment type="caution">
    <text evidence="4">The sequence shown here is derived from an EMBL/GenBank/DDBJ whole genome shotgun (WGS) entry which is preliminary data.</text>
</comment>
<evidence type="ECO:0000313" key="5">
    <source>
        <dbReference type="Proteomes" id="UP000637980"/>
    </source>
</evidence>
<dbReference type="InterPro" id="IPR009057">
    <property type="entry name" value="Homeodomain-like_sf"/>
</dbReference>
<evidence type="ECO:0000313" key="4">
    <source>
        <dbReference type="EMBL" id="GHB38156.1"/>
    </source>
</evidence>